<dbReference type="Pfam" id="PF12673">
    <property type="entry name" value="SipL"/>
    <property type="match status" value="3"/>
</dbReference>
<dbReference type="Pfam" id="PF01476">
    <property type="entry name" value="LysM"/>
    <property type="match status" value="1"/>
</dbReference>
<accession>A0ABR7NAU0</accession>
<sequence length="519" mass="59190">MELLKKNIRMFAETEKVTDQITVEEDCIVPDSLPDAGKIVWKKAFIRMEDMQADEGRVTLNGQLRVQILYLDDTTEHGLHQIEDIIPFQKTQMLGEQSTKENTQVIWKLEDITVSMINSRKMGIHGLISFQFTVEESRDVQAVVEIHGVSDVSICRKKMELLELKHQKKDVFRIKENLTLPSGKPTISQILWDTMQLRGIEIRPSEGKLEIKGEMFLFLLYEGENAGIQWTESVVPFQGTLEYPQAQSDILCRVEVQMEHYKITPENDYDGERRQILTEATLNLDIHLYEEESADILEDVYSPVKELLPVKEEQPFESLLVKRNFHIKIKGRLKLGASQPRILQICSSVGEGSMDDIRVTEKGLVIEGAVLISTLYVSSDDRIPYAVLEDAVPFQQTVEVPGLNENSRYQVQNYVEQLSVNMLDSETLEASVALSVDLFVVELHKEACMTEVEIQEMDLKKLQDLPGIVGYIVQPEDTLWSIAKQYYTTPEKICALNQIEEKDVRPGMGLVIVKTVLSN</sequence>
<dbReference type="InterPro" id="IPR018392">
    <property type="entry name" value="LysM"/>
</dbReference>
<dbReference type="SMART" id="SM00257">
    <property type="entry name" value="LysM"/>
    <property type="match status" value="1"/>
</dbReference>
<protein>
    <submittedName>
        <fullName evidence="2">DUF3794 domain-containing protein</fullName>
    </submittedName>
</protein>
<dbReference type="RefSeq" id="WP_249307950.1">
    <property type="nucleotide sequence ID" value="NZ_JACRSZ010000006.1"/>
</dbReference>
<dbReference type="EMBL" id="JACRSZ010000006">
    <property type="protein sequence ID" value="MBC8572922.1"/>
    <property type="molecule type" value="Genomic_DNA"/>
</dbReference>
<dbReference type="CDD" id="cd00118">
    <property type="entry name" value="LysM"/>
    <property type="match status" value="1"/>
</dbReference>
<name>A0ABR7NAU0_9FIRM</name>
<proteinExistence type="predicted"/>
<dbReference type="SUPFAM" id="SSF54106">
    <property type="entry name" value="LysM domain"/>
    <property type="match status" value="1"/>
</dbReference>
<dbReference type="Gene3D" id="3.10.350.10">
    <property type="entry name" value="LysM domain"/>
    <property type="match status" value="1"/>
</dbReference>
<organism evidence="2 3">
    <name type="scientific">Jingyaoa shaoxingensis</name>
    <dbReference type="NCBI Taxonomy" id="2763671"/>
    <lineage>
        <taxon>Bacteria</taxon>
        <taxon>Bacillati</taxon>
        <taxon>Bacillota</taxon>
        <taxon>Clostridia</taxon>
        <taxon>Lachnospirales</taxon>
        <taxon>Lachnospiraceae</taxon>
        <taxon>Jingyaoa</taxon>
    </lineage>
</organism>
<feature type="domain" description="LysM" evidence="1">
    <location>
        <begin position="469"/>
        <end position="512"/>
    </location>
</feature>
<gene>
    <name evidence="2" type="ORF">H8716_07480</name>
</gene>
<evidence type="ECO:0000259" key="1">
    <source>
        <dbReference type="PROSITE" id="PS51782"/>
    </source>
</evidence>
<keyword evidence="3" id="KW-1185">Reference proteome</keyword>
<dbReference type="InterPro" id="IPR024300">
    <property type="entry name" value="SipL_SPOCS_dom"/>
</dbReference>
<reference evidence="2 3" key="1">
    <citation type="submission" date="2020-08" db="EMBL/GenBank/DDBJ databases">
        <title>Genome public.</title>
        <authorList>
            <person name="Liu C."/>
            <person name="Sun Q."/>
        </authorList>
    </citation>
    <scope>NUCLEOTIDE SEQUENCE [LARGE SCALE GENOMIC DNA]</scope>
    <source>
        <strain evidence="2 3">NSJ-46</strain>
    </source>
</reference>
<evidence type="ECO:0000313" key="2">
    <source>
        <dbReference type="EMBL" id="MBC8572922.1"/>
    </source>
</evidence>
<comment type="caution">
    <text evidence="2">The sequence shown here is derived from an EMBL/GenBank/DDBJ whole genome shotgun (WGS) entry which is preliminary data.</text>
</comment>
<evidence type="ECO:0000313" key="3">
    <source>
        <dbReference type="Proteomes" id="UP000657421"/>
    </source>
</evidence>
<dbReference type="InterPro" id="IPR036779">
    <property type="entry name" value="LysM_dom_sf"/>
</dbReference>
<dbReference type="Proteomes" id="UP000657421">
    <property type="component" value="Unassembled WGS sequence"/>
</dbReference>
<dbReference type="PROSITE" id="PS51782">
    <property type="entry name" value="LYSM"/>
    <property type="match status" value="1"/>
</dbReference>